<gene>
    <name evidence="7" type="ORF">GCM10007940_24080</name>
</gene>
<dbReference type="PROSITE" id="PS51471">
    <property type="entry name" value="FE2OG_OXY"/>
    <property type="match status" value="1"/>
</dbReference>
<keyword evidence="8" id="KW-1185">Reference proteome</keyword>
<name>A0AA37STD4_9BACT</name>
<dbReference type="PANTHER" id="PTHR10209:SF881">
    <property type="entry name" value="FI07970P-RELATED"/>
    <property type="match status" value="1"/>
</dbReference>
<dbReference type="PRINTS" id="PR00682">
    <property type="entry name" value="IPNSYNTHASE"/>
</dbReference>
<dbReference type="GO" id="GO:0016491">
    <property type="term" value="F:oxidoreductase activity"/>
    <property type="evidence" value="ECO:0007669"/>
    <property type="project" value="UniProtKB-KW"/>
</dbReference>
<evidence type="ECO:0000256" key="1">
    <source>
        <dbReference type="ARBA" id="ARBA00008056"/>
    </source>
</evidence>
<dbReference type="Proteomes" id="UP001156666">
    <property type="component" value="Unassembled WGS sequence"/>
</dbReference>
<dbReference type="PANTHER" id="PTHR10209">
    <property type="entry name" value="OXIDOREDUCTASE, 2OG-FE II OXYGENASE FAMILY PROTEIN"/>
    <property type="match status" value="1"/>
</dbReference>
<dbReference type="AlphaFoldDB" id="A0AA37STD4"/>
<dbReference type="InterPro" id="IPR005123">
    <property type="entry name" value="Oxoglu/Fe-dep_dioxygenase_dom"/>
</dbReference>
<comment type="caution">
    <text evidence="7">The sequence shown here is derived from an EMBL/GenBank/DDBJ whole genome shotgun (WGS) entry which is preliminary data.</text>
</comment>
<proteinExistence type="inferred from homology"/>
<sequence length="327" mass="36785">MNQNLNQENNMGKRAIPLVDLEKFTKGSEADRTAFVAELGSAFHEVGFVGVINHGIPKDLVDDFYKASKAFFSLPVETKRSYEIKDMAGQRGYTSFGKEHAKQSQVADLKEFFQIGQFVSKDDPRKPEYPDNPDVKEVEGFYELGKGLYKAFEKSGGALLRAIAIHLGLDENYFDPKITKGNSILRAIHYPPITEEPKNAIRAEQHEDINLITLLVGASAGGLQVLNAQKEWLDVVPGEGEIVINVGDMLQRLTNNYLISTTHRVVNPPKAEWHKPRLSIPFFLHPVSEMDLTCLQDTVTEERPLNYEPITAGEYLDERLREIGLKK</sequence>
<evidence type="ECO:0000256" key="5">
    <source>
        <dbReference type="RuleBase" id="RU003682"/>
    </source>
</evidence>
<comment type="similarity">
    <text evidence="1 5">Belongs to the iron/ascorbate-dependent oxidoreductase family.</text>
</comment>
<dbReference type="EMBL" id="BSOH01000014">
    <property type="protein sequence ID" value="GLR17793.1"/>
    <property type="molecule type" value="Genomic_DNA"/>
</dbReference>
<dbReference type="SUPFAM" id="SSF51197">
    <property type="entry name" value="Clavaminate synthase-like"/>
    <property type="match status" value="1"/>
</dbReference>
<feature type="domain" description="Fe2OG dioxygenase" evidence="6">
    <location>
        <begin position="180"/>
        <end position="286"/>
    </location>
</feature>
<reference evidence="7" key="2">
    <citation type="submission" date="2023-01" db="EMBL/GenBank/DDBJ databases">
        <title>Draft genome sequence of Portibacter lacus strain NBRC 108769.</title>
        <authorList>
            <person name="Sun Q."/>
            <person name="Mori K."/>
        </authorList>
    </citation>
    <scope>NUCLEOTIDE SEQUENCE</scope>
    <source>
        <strain evidence="7">NBRC 108769</strain>
    </source>
</reference>
<evidence type="ECO:0000256" key="3">
    <source>
        <dbReference type="ARBA" id="ARBA00023002"/>
    </source>
</evidence>
<dbReference type="Pfam" id="PF14226">
    <property type="entry name" value="DIOX_N"/>
    <property type="match status" value="1"/>
</dbReference>
<evidence type="ECO:0000256" key="4">
    <source>
        <dbReference type="ARBA" id="ARBA00023004"/>
    </source>
</evidence>
<protein>
    <submittedName>
        <fullName evidence="7">Flavonol synthase</fullName>
    </submittedName>
</protein>
<dbReference type="Pfam" id="PF03171">
    <property type="entry name" value="2OG-FeII_Oxy"/>
    <property type="match status" value="1"/>
</dbReference>
<reference evidence="7" key="1">
    <citation type="journal article" date="2014" name="Int. J. Syst. Evol. Microbiol.">
        <title>Complete genome sequence of Corynebacterium casei LMG S-19264T (=DSM 44701T), isolated from a smear-ripened cheese.</title>
        <authorList>
            <consortium name="US DOE Joint Genome Institute (JGI-PGF)"/>
            <person name="Walter F."/>
            <person name="Albersmeier A."/>
            <person name="Kalinowski J."/>
            <person name="Ruckert C."/>
        </authorList>
    </citation>
    <scope>NUCLEOTIDE SEQUENCE</scope>
    <source>
        <strain evidence="7">NBRC 108769</strain>
    </source>
</reference>
<evidence type="ECO:0000313" key="8">
    <source>
        <dbReference type="Proteomes" id="UP001156666"/>
    </source>
</evidence>
<evidence type="ECO:0000256" key="2">
    <source>
        <dbReference type="ARBA" id="ARBA00022723"/>
    </source>
</evidence>
<evidence type="ECO:0000259" key="6">
    <source>
        <dbReference type="PROSITE" id="PS51471"/>
    </source>
</evidence>
<keyword evidence="2 5" id="KW-0479">Metal-binding</keyword>
<dbReference type="GO" id="GO:0046872">
    <property type="term" value="F:metal ion binding"/>
    <property type="evidence" value="ECO:0007669"/>
    <property type="project" value="UniProtKB-KW"/>
</dbReference>
<dbReference type="InterPro" id="IPR027443">
    <property type="entry name" value="IPNS-like_sf"/>
</dbReference>
<organism evidence="7 8">
    <name type="scientific">Portibacter lacus</name>
    <dbReference type="NCBI Taxonomy" id="1099794"/>
    <lineage>
        <taxon>Bacteria</taxon>
        <taxon>Pseudomonadati</taxon>
        <taxon>Bacteroidota</taxon>
        <taxon>Saprospiria</taxon>
        <taxon>Saprospirales</taxon>
        <taxon>Haliscomenobacteraceae</taxon>
        <taxon>Portibacter</taxon>
    </lineage>
</organism>
<accession>A0AA37STD4</accession>
<dbReference type="RefSeq" id="WP_235291475.1">
    <property type="nucleotide sequence ID" value="NZ_BSOH01000014.1"/>
</dbReference>
<dbReference type="InterPro" id="IPR044861">
    <property type="entry name" value="IPNS-like_FE2OG_OXY"/>
</dbReference>
<dbReference type="Gene3D" id="2.60.120.330">
    <property type="entry name" value="B-lactam Antibiotic, Isopenicillin N Synthase, Chain"/>
    <property type="match status" value="1"/>
</dbReference>
<keyword evidence="3 5" id="KW-0560">Oxidoreductase</keyword>
<keyword evidence="4 5" id="KW-0408">Iron</keyword>
<dbReference type="InterPro" id="IPR026992">
    <property type="entry name" value="DIOX_N"/>
</dbReference>
<evidence type="ECO:0000313" key="7">
    <source>
        <dbReference type="EMBL" id="GLR17793.1"/>
    </source>
</evidence>